<dbReference type="PANTHER" id="PTHR32226">
    <property type="entry name" value="TELO2-INTERACTING PROTEIN 2"/>
    <property type="match status" value="1"/>
</dbReference>
<name>H2ZMW4_CIOSA</name>
<dbReference type="GO" id="GO:0110078">
    <property type="term" value="C:TTT Hsp90 cochaperone complex"/>
    <property type="evidence" value="ECO:0007669"/>
    <property type="project" value="InterPro"/>
</dbReference>
<dbReference type="Ensembl" id="ENSCSAVT00000019137.1">
    <property type="protein sequence ID" value="ENSCSAVP00000018930.1"/>
    <property type="gene ID" value="ENSCSAVG00000011116.1"/>
</dbReference>
<evidence type="ECO:0000256" key="1">
    <source>
        <dbReference type="ARBA" id="ARBA00034736"/>
    </source>
</evidence>
<comment type="similarity">
    <text evidence="1">Belongs to the TTI2 family.</text>
</comment>
<dbReference type="InterPro" id="IPR018870">
    <property type="entry name" value="Tti2"/>
</dbReference>
<dbReference type="OMA" id="DRCCNGQ"/>
<reference evidence="2" key="3">
    <citation type="submission" date="2025-09" db="UniProtKB">
        <authorList>
            <consortium name="Ensembl"/>
        </authorList>
    </citation>
    <scope>IDENTIFICATION</scope>
</reference>
<dbReference type="AlphaFoldDB" id="H2ZMW4"/>
<dbReference type="Proteomes" id="UP000007875">
    <property type="component" value="Unassembled WGS sequence"/>
</dbReference>
<dbReference type="SUPFAM" id="SSF48371">
    <property type="entry name" value="ARM repeat"/>
    <property type="match status" value="1"/>
</dbReference>
<reference evidence="2" key="2">
    <citation type="submission" date="2025-08" db="UniProtKB">
        <authorList>
            <consortium name="Ensembl"/>
        </authorList>
    </citation>
    <scope>IDENTIFICATION</scope>
</reference>
<evidence type="ECO:0000313" key="3">
    <source>
        <dbReference type="Proteomes" id="UP000007875"/>
    </source>
</evidence>
<dbReference type="GO" id="GO:0005829">
    <property type="term" value="C:cytosol"/>
    <property type="evidence" value="ECO:0007669"/>
    <property type="project" value="TreeGrafter"/>
</dbReference>
<dbReference type="HOGENOM" id="CLU_047507_1_0_1"/>
<dbReference type="GeneTree" id="ENSGT00940000174644"/>
<dbReference type="InParanoid" id="H2ZMW4"/>
<sequence>MILPPMLLMIDDYNAPSILSGLTVCETLFELVPKAEVRIYNRGDVIFDALLHKLYSQDAEVLDKSLSCMLSCLAVLERDPKKADHLRLTTRYDQIFEVLLSNVSTSTQIPLRFVLWKNLKFYVPVMGITSARYLQDIFSHMEHDIEVVNDKTLIEILQSLCAVMQATQVRIPNHAARILKFLLQNLLYTVREYPSRKSLKQKVKEESVLCLKMLYDCDSKFVGEILTKISVQETDLAPFFTFIKFESKINQTL</sequence>
<dbReference type="PANTHER" id="PTHR32226:SF2">
    <property type="entry name" value="TELO2-INTERACTING PROTEIN 2"/>
    <property type="match status" value="1"/>
</dbReference>
<evidence type="ECO:0000313" key="2">
    <source>
        <dbReference type="Ensembl" id="ENSCSAVP00000018930.1"/>
    </source>
</evidence>
<dbReference type="InterPro" id="IPR016024">
    <property type="entry name" value="ARM-type_fold"/>
</dbReference>
<proteinExistence type="inferred from homology"/>
<dbReference type="GO" id="GO:0005634">
    <property type="term" value="C:nucleus"/>
    <property type="evidence" value="ECO:0007669"/>
    <property type="project" value="TreeGrafter"/>
</dbReference>
<reference evidence="3" key="1">
    <citation type="submission" date="2003-08" db="EMBL/GenBank/DDBJ databases">
        <authorList>
            <person name="Birren B."/>
            <person name="Nusbaum C."/>
            <person name="Abebe A."/>
            <person name="Abouelleil A."/>
            <person name="Adekoya E."/>
            <person name="Ait-zahra M."/>
            <person name="Allen N."/>
            <person name="Allen T."/>
            <person name="An P."/>
            <person name="Anderson M."/>
            <person name="Anderson S."/>
            <person name="Arachchi H."/>
            <person name="Armbruster J."/>
            <person name="Bachantsang P."/>
            <person name="Baldwin J."/>
            <person name="Barry A."/>
            <person name="Bayul T."/>
            <person name="Blitshsteyn B."/>
            <person name="Bloom T."/>
            <person name="Blye J."/>
            <person name="Boguslavskiy L."/>
            <person name="Borowsky M."/>
            <person name="Boukhgalter B."/>
            <person name="Brunache A."/>
            <person name="Butler J."/>
            <person name="Calixte N."/>
            <person name="Calvo S."/>
            <person name="Camarata J."/>
            <person name="Campo K."/>
            <person name="Chang J."/>
            <person name="Cheshatsang Y."/>
            <person name="Citroen M."/>
            <person name="Collymore A."/>
            <person name="Considine T."/>
            <person name="Cook A."/>
            <person name="Cooke P."/>
            <person name="Corum B."/>
            <person name="Cuomo C."/>
            <person name="David R."/>
            <person name="Dawoe T."/>
            <person name="Degray S."/>
            <person name="Dodge S."/>
            <person name="Dooley K."/>
            <person name="Dorje P."/>
            <person name="Dorjee K."/>
            <person name="Dorris L."/>
            <person name="Duffey N."/>
            <person name="Dupes A."/>
            <person name="Elkins T."/>
            <person name="Engels R."/>
            <person name="Erickson J."/>
            <person name="Farina A."/>
            <person name="Faro S."/>
            <person name="Ferreira P."/>
            <person name="Fischer H."/>
            <person name="Fitzgerald M."/>
            <person name="Foley K."/>
            <person name="Gage D."/>
            <person name="Galagan J."/>
            <person name="Gearin G."/>
            <person name="Gnerre S."/>
            <person name="Gnirke A."/>
            <person name="Goyette A."/>
            <person name="Graham J."/>
            <person name="Grandbois E."/>
            <person name="Gyaltsen K."/>
            <person name="Hafez N."/>
            <person name="Hagopian D."/>
            <person name="Hagos B."/>
            <person name="Hall J."/>
            <person name="Hatcher B."/>
            <person name="Heller A."/>
            <person name="Higgins H."/>
            <person name="Honan T."/>
            <person name="Horn A."/>
            <person name="Houde N."/>
            <person name="Hughes L."/>
            <person name="Hulme W."/>
            <person name="Husby E."/>
            <person name="Iliev I."/>
            <person name="Jaffe D."/>
            <person name="Jones C."/>
            <person name="Kamal M."/>
            <person name="Kamat A."/>
            <person name="Kamvysselis M."/>
            <person name="Karlsson E."/>
            <person name="Kells C."/>
            <person name="Kieu A."/>
            <person name="Kisner P."/>
            <person name="Kodira C."/>
            <person name="Kulbokas E."/>
            <person name="Labutti K."/>
            <person name="Lama D."/>
            <person name="Landers T."/>
            <person name="Leger J."/>
            <person name="Levine S."/>
            <person name="Lewis D."/>
            <person name="Lewis T."/>
            <person name="Lindblad-toh K."/>
            <person name="Liu X."/>
            <person name="Lokyitsang T."/>
            <person name="Lokyitsang Y."/>
            <person name="Lucien O."/>
            <person name="Lui A."/>
            <person name="Ma L.J."/>
            <person name="Mabbitt R."/>
            <person name="Macdonald J."/>
            <person name="Maclean C."/>
            <person name="Major J."/>
            <person name="Manning J."/>
            <person name="Marabella R."/>
            <person name="Maru K."/>
            <person name="Matthews C."/>
            <person name="Mauceli E."/>
            <person name="Mccarthy M."/>
            <person name="Mcdonough S."/>
            <person name="Mcghee T."/>
            <person name="Meldrim J."/>
            <person name="Meneus L."/>
            <person name="Mesirov J."/>
            <person name="Mihalev A."/>
            <person name="Mihova T."/>
            <person name="Mikkelsen T."/>
            <person name="Mlenga V."/>
            <person name="Moru K."/>
            <person name="Mozes J."/>
            <person name="Mulrain L."/>
            <person name="Munson G."/>
            <person name="Naylor J."/>
            <person name="Newes C."/>
            <person name="Nguyen C."/>
            <person name="Nguyen N."/>
            <person name="Nguyen T."/>
            <person name="Nicol R."/>
            <person name="Nielsen C."/>
            <person name="Nizzari M."/>
            <person name="Norbu C."/>
            <person name="Norbu N."/>
            <person name="O'donnell P."/>
            <person name="Okoawo O."/>
            <person name="O'leary S."/>
            <person name="Omotosho B."/>
            <person name="O'neill K."/>
            <person name="Osman S."/>
            <person name="Parker S."/>
            <person name="Perrin D."/>
            <person name="Phunkhang P."/>
            <person name="Piqani B."/>
            <person name="Purcell S."/>
            <person name="Rachupka T."/>
            <person name="Ramasamy U."/>
            <person name="Rameau R."/>
            <person name="Ray V."/>
            <person name="Raymond C."/>
            <person name="Retta R."/>
            <person name="Richardson S."/>
            <person name="Rise C."/>
            <person name="Rodriguez J."/>
            <person name="Rogers J."/>
            <person name="Rogov P."/>
            <person name="Rutman M."/>
            <person name="Schupbach R."/>
            <person name="Seaman C."/>
            <person name="Settipalli S."/>
            <person name="Sharpe T."/>
            <person name="Sheridan J."/>
            <person name="Sherpa N."/>
            <person name="Shi J."/>
            <person name="Smirnov S."/>
            <person name="Smith C."/>
            <person name="Sougnez C."/>
            <person name="Spencer B."/>
            <person name="Stalker J."/>
            <person name="Stange-thomann N."/>
            <person name="Stavropoulos S."/>
            <person name="Stetson K."/>
            <person name="Stone C."/>
            <person name="Stone S."/>
            <person name="Stubbs M."/>
            <person name="Talamas J."/>
            <person name="Tchuinga P."/>
            <person name="Tenzing P."/>
            <person name="Tesfaye S."/>
            <person name="Theodore J."/>
            <person name="Thoulutsang Y."/>
            <person name="Topham K."/>
            <person name="Towey S."/>
            <person name="Tsamla T."/>
            <person name="Tsomo N."/>
            <person name="Vallee D."/>
            <person name="Vassiliev H."/>
            <person name="Venkataraman V."/>
            <person name="Vinson J."/>
            <person name="Vo A."/>
            <person name="Wade C."/>
            <person name="Wang S."/>
            <person name="Wangchuk T."/>
            <person name="Wangdi T."/>
            <person name="Whittaker C."/>
            <person name="Wilkinson J."/>
            <person name="Wu Y."/>
            <person name="Wyman D."/>
            <person name="Yadav S."/>
            <person name="Yang S."/>
            <person name="Yang X."/>
            <person name="Yeager S."/>
            <person name="Yee E."/>
            <person name="Young G."/>
            <person name="Zainoun J."/>
            <person name="Zembeck L."/>
            <person name="Zimmer A."/>
            <person name="Zody M."/>
            <person name="Lander E."/>
        </authorList>
    </citation>
    <scope>NUCLEOTIDE SEQUENCE [LARGE SCALE GENOMIC DNA]</scope>
</reference>
<organism evidence="2 3">
    <name type="scientific">Ciona savignyi</name>
    <name type="common">Pacific transparent sea squirt</name>
    <dbReference type="NCBI Taxonomy" id="51511"/>
    <lineage>
        <taxon>Eukaryota</taxon>
        <taxon>Metazoa</taxon>
        <taxon>Chordata</taxon>
        <taxon>Tunicata</taxon>
        <taxon>Ascidiacea</taxon>
        <taxon>Phlebobranchia</taxon>
        <taxon>Cionidae</taxon>
        <taxon>Ciona</taxon>
    </lineage>
</organism>
<accession>H2ZMW4</accession>
<protein>
    <submittedName>
        <fullName evidence="2">Uncharacterized protein</fullName>
    </submittedName>
</protein>
<dbReference type="eggNOG" id="ENOG502QVMM">
    <property type="taxonomic scope" value="Eukaryota"/>
</dbReference>
<keyword evidence="3" id="KW-1185">Reference proteome</keyword>
<dbReference type="STRING" id="51511.ENSCSAVP00000018930"/>